<evidence type="ECO:0000256" key="6">
    <source>
        <dbReference type="ARBA" id="ARBA00023027"/>
    </source>
</evidence>
<dbReference type="InterPro" id="IPR008927">
    <property type="entry name" value="6-PGluconate_DH-like_C_sf"/>
</dbReference>
<accession>A0A9W6ZGD5</accession>
<feature type="domain" description="3-hydroxyisobutyrate dehydrogenase-like NAD-binding" evidence="10">
    <location>
        <begin position="183"/>
        <end position="301"/>
    </location>
</feature>
<keyword evidence="4" id="KW-0101">Branched-chain amino acid catabolism</keyword>
<dbReference type="InterPro" id="IPR015815">
    <property type="entry name" value="HIBADH-related"/>
</dbReference>
<dbReference type="GO" id="GO:0051287">
    <property type="term" value="F:NAD binding"/>
    <property type="evidence" value="ECO:0007669"/>
    <property type="project" value="InterPro"/>
</dbReference>
<evidence type="ECO:0000256" key="1">
    <source>
        <dbReference type="ARBA" id="ARBA00005109"/>
    </source>
</evidence>
<protein>
    <recommendedName>
        <fullName evidence="3">3-hydroxyisobutyrate dehydrogenase</fullName>
        <ecNumber evidence="3">1.1.1.31</ecNumber>
    </recommendedName>
</protein>
<evidence type="ECO:0000313" key="11">
    <source>
        <dbReference type="EMBL" id="GMH51656.1"/>
    </source>
</evidence>
<dbReference type="InterPro" id="IPR029154">
    <property type="entry name" value="HIBADH-like_NADP-bd"/>
</dbReference>
<reference evidence="12" key="1">
    <citation type="journal article" date="2023" name="Commun. Biol.">
        <title>Genome analysis of Parmales, the sister group of diatoms, reveals the evolutionary specialization of diatoms from phago-mixotrophs to photoautotrophs.</title>
        <authorList>
            <person name="Ban H."/>
            <person name="Sato S."/>
            <person name="Yoshikawa S."/>
            <person name="Yamada K."/>
            <person name="Nakamura Y."/>
            <person name="Ichinomiya M."/>
            <person name="Sato N."/>
            <person name="Blanc-Mathieu R."/>
            <person name="Endo H."/>
            <person name="Kuwata A."/>
            <person name="Ogata H."/>
        </authorList>
    </citation>
    <scope>NUCLEOTIDE SEQUENCE [LARGE SCALE GENOMIC DNA]</scope>
    <source>
        <strain evidence="12">NIES 3700</strain>
    </source>
</reference>
<dbReference type="EC" id="1.1.1.31" evidence="3"/>
<evidence type="ECO:0000256" key="2">
    <source>
        <dbReference type="ARBA" id="ARBA00006013"/>
    </source>
</evidence>
<gene>
    <name evidence="11" type="ORF">TrLO_g2535</name>
</gene>
<evidence type="ECO:0000256" key="4">
    <source>
        <dbReference type="ARBA" id="ARBA00022456"/>
    </source>
</evidence>
<proteinExistence type="inferred from homology"/>
<dbReference type="GO" id="GO:0009083">
    <property type="term" value="P:branched-chain amino acid catabolic process"/>
    <property type="evidence" value="ECO:0007669"/>
    <property type="project" value="UniProtKB-KW"/>
</dbReference>
<feature type="domain" description="6-phosphogluconate dehydrogenase NADP-binding" evidence="9">
    <location>
        <begin position="12"/>
        <end position="170"/>
    </location>
</feature>
<name>A0A9W6ZGD5_9STRA</name>
<comment type="caution">
    <text evidence="11">The sequence shown here is derived from an EMBL/GenBank/DDBJ whole genome shotgun (WGS) entry which is preliminary data.</text>
</comment>
<dbReference type="GO" id="GO:0008442">
    <property type="term" value="F:3-hydroxyisobutyrate dehydrogenase activity"/>
    <property type="evidence" value="ECO:0007669"/>
    <property type="project" value="UniProtKB-EC"/>
</dbReference>
<dbReference type="Pfam" id="PF03446">
    <property type="entry name" value="NAD_binding_2"/>
    <property type="match status" value="1"/>
</dbReference>
<dbReference type="Proteomes" id="UP001165122">
    <property type="component" value="Unassembled WGS sequence"/>
</dbReference>
<evidence type="ECO:0000256" key="5">
    <source>
        <dbReference type="ARBA" id="ARBA00023002"/>
    </source>
</evidence>
<dbReference type="InterPro" id="IPR006115">
    <property type="entry name" value="6PGDH_NADP-bd"/>
</dbReference>
<organism evidence="11 12">
    <name type="scientific">Triparma laevis f. longispina</name>
    <dbReference type="NCBI Taxonomy" id="1714387"/>
    <lineage>
        <taxon>Eukaryota</taxon>
        <taxon>Sar</taxon>
        <taxon>Stramenopiles</taxon>
        <taxon>Ochrophyta</taxon>
        <taxon>Bolidophyceae</taxon>
        <taxon>Parmales</taxon>
        <taxon>Triparmaceae</taxon>
        <taxon>Triparma</taxon>
    </lineage>
</organism>
<dbReference type="PANTHER" id="PTHR22981">
    <property type="entry name" value="3-HYDROXYISOBUTYRATE DEHYDROGENASE-RELATED"/>
    <property type="match status" value="1"/>
</dbReference>
<dbReference type="PIRSF" id="PIRSF000103">
    <property type="entry name" value="HIBADH"/>
    <property type="match status" value="1"/>
</dbReference>
<dbReference type="Pfam" id="PF14833">
    <property type="entry name" value="NAD_binding_11"/>
    <property type="match status" value="1"/>
</dbReference>
<dbReference type="SUPFAM" id="SSF48179">
    <property type="entry name" value="6-phosphogluconate dehydrogenase C-terminal domain-like"/>
    <property type="match status" value="1"/>
</dbReference>
<sequence length="341" mass="35979">MLSRTLPIFSPIGVIGLGKMGENIAKNLVLAGHDTVMFDIDSSNVKRVAGENPGKMFAAGSVVEVAERCDRVITMLPNDKILNSVCGESGLIETLAQYHSSSMHVSCSTVSPYTSRELSEAHAAASEGRSKYVAAPVFARPDGLALQQASFTMSSACSDALANATALLEPSNGKVFPFGSDPGAGNVTKLCGNFLIAATIESLAESLALAEANGVDRVAVKDMLTSTIFDCLIYKGYGQRVSERDHQPGGFALELGLKDVSLVLDTAHRSGVAMPFGSVMKDNFTSAMSKGREGLDWSALALHASENAGVDVSGAVAKSSKSLPDHLKPEACVERRREHWV</sequence>
<evidence type="ECO:0000256" key="8">
    <source>
        <dbReference type="PIRSR" id="PIRSR000103-1"/>
    </source>
</evidence>
<evidence type="ECO:0000259" key="10">
    <source>
        <dbReference type="Pfam" id="PF14833"/>
    </source>
</evidence>
<evidence type="ECO:0000259" key="9">
    <source>
        <dbReference type="Pfam" id="PF03446"/>
    </source>
</evidence>
<dbReference type="Gene3D" id="1.10.1040.10">
    <property type="entry name" value="N-(1-d-carboxylethyl)-l-norvaline Dehydrogenase, domain 2"/>
    <property type="match status" value="1"/>
</dbReference>
<feature type="active site" evidence="8">
    <location>
        <position position="189"/>
    </location>
</feature>
<evidence type="ECO:0000256" key="3">
    <source>
        <dbReference type="ARBA" id="ARBA00012991"/>
    </source>
</evidence>
<dbReference type="InterPro" id="IPR036291">
    <property type="entry name" value="NAD(P)-bd_dom_sf"/>
</dbReference>
<dbReference type="InterPro" id="IPR013328">
    <property type="entry name" value="6PGD_dom2"/>
</dbReference>
<evidence type="ECO:0000313" key="12">
    <source>
        <dbReference type="Proteomes" id="UP001165122"/>
    </source>
</evidence>
<comment type="similarity">
    <text evidence="2">Belongs to the HIBADH-related family. 3-hydroxyisobutyrate dehydrogenase subfamily.</text>
</comment>
<keyword evidence="12" id="KW-1185">Reference proteome</keyword>
<dbReference type="EMBL" id="BRXW01000407">
    <property type="protein sequence ID" value="GMH51656.1"/>
    <property type="molecule type" value="Genomic_DNA"/>
</dbReference>
<dbReference type="Gene3D" id="3.40.50.720">
    <property type="entry name" value="NAD(P)-binding Rossmann-like Domain"/>
    <property type="match status" value="1"/>
</dbReference>
<dbReference type="AlphaFoldDB" id="A0A9W6ZGD5"/>
<evidence type="ECO:0000256" key="7">
    <source>
        <dbReference type="ARBA" id="ARBA00049197"/>
    </source>
</evidence>
<dbReference type="GO" id="GO:0050661">
    <property type="term" value="F:NADP binding"/>
    <property type="evidence" value="ECO:0007669"/>
    <property type="project" value="InterPro"/>
</dbReference>
<comment type="pathway">
    <text evidence="1">Amino-acid degradation; L-valine degradation.</text>
</comment>
<dbReference type="OrthoDB" id="435038at2759"/>
<comment type="catalytic activity">
    <reaction evidence="7">
        <text>3-hydroxy-2-methylpropanoate + NAD(+) = 2-methyl-3-oxopropanoate + NADH + H(+)</text>
        <dbReference type="Rhea" id="RHEA:17681"/>
        <dbReference type="ChEBI" id="CHEBI:11805"/>
        <dbReference type="ChEBI" id="CHEBI:15378"/>
        <dbReference type="ChEBI" id="CHEBI:57540"/>
        <dbReference type="ChEBI" id="CHEBI:57700"/>
        <dbReference type="ChEBI" id="CHEBI:57945"/>
        <dbReference type="EC" id="1.1.1.31"/>
    </reaction>
</comment>
<keyword evidence="6" id="KW-0520">NAD</keyword>
<dbReference type="SUPFAM" id="SSF51735">
    <property type="entry name" value="NAD(P)-binding Rossmann-fold domains"/>
    <property type="match status" value="1"/>
</dbReference>
<keyword evidence="5" id="KW-0560">Oxidoreductase</keyword>
<dbReference type="PANTHER" id="PTHR22981:SF7">
    <property type="entry name" value="3-HYDROXYISOBUTYRATE DEHYDROGENASE, MITOCHONDRIAL"/>
    <property type="match status" value="1"/>
</dbReference>